<organism evidence="2 3">
    <name type="scientific">Embleya scabrispora</name>
    <dbReference type="NCBI Taxonomy" id="159449"/>
    <lineage>
        <taxon>Bacteria</taxon>
        <taxon>Bacillati</taxon>
        <taxon>Actinomycetota</taxon>
        <taxon>Actinomycetes</taxon>
        <taxon>Kitasatosporales</taxon>
        <taxon>Streptomycetaceae</taxon>
        <taxon>Embleya</taxon>
    </lineage>
</organism>
<dbReference type="OrthoDB" id="3383452at2"/>
<dbReference type="InterPro" id="IPR036390">
    <property type="entry name" value="WH_DNA-bd_sf"/>
</dbReference>
<dbReference type="AlphaFoldDB" id="A0A1T3NYU5"/>
<dbReference type="RefSeq" id="WP_078976102.1">
    <property type="nucleotide sequence ID" value="NZ_MWQN01000001.1"/>
</dbReference>
<dbReference type="EMBL" id="MWQN01000001">
    <property type="protein sequence ID" value="OPC81830.1"/>
    <property type="molecule type" value="Genomic_DNA"/>
</dbReference>
<dbReference type="Proteomes" id="UP000190037">
    <property type="component" value="Unassembled WGS sequence"/>
</dbReference>
<dbReference type="InterPro" id="IPR036388">
    <property type="entry name" value="WH-like_DNA-bd_sf"/>
</dbReference>
<evidence type="ECO:0008006" key="4">
    <source>
        <dbReference type="Google" id="ProtNLM"/>
    </source>
</evidence>
<reference evidence="2 3" key="1">
    <citation type="submission" date="2017-03" db="EMBL/GenBank/DDBJ databases">
        <title>Draft genome sequence of Streptomyces scabrisporus NF3, endophyte isolated from Amphipterygium adstringens.</title>
        <authorList>
            <person name="Vazquez M."/>
            <person name="Ceapa C.D."/>
            <person name="Rodriguez Luna D."/>
            <person name="Sanchez Esquivel S."/>
        </authorList>
    </citation>
    <scope>NUCLEOTIDE SEQUENCE [LARGE SCALE GENOMIC DNA]</scope>
    <source>
        <strain evidence="2 3">NF3</strain>
    </source>
</reference>
<comment type="caution">
    <text evidence="2">The sequence shown here is derived from an EMBL/GenBank/DDBJ whole genome shotgun (WGS) entry which is preliminary data.</text>
</comment>
<evidence type="ECO:0000256" key="1">
    <source>
        <dbReference type="SAM" id="MobiDB-lite"/>
    </source>
</evidence>
<name>A0A1T3NYU5_9ACTN</name>
<proteinExistence type="predicted"/>
<dbReference type="SUPFAM" id="SSF46785">
    <property type="entry name" value="Winged helix' DNA-binding domain"/>
    <property type="match status" value="1"/>
</dbReference>
<sequence>MSYEAVAWAMDDAPTVWTDAHKPDATARFVLAVLAEHADRDGRGARPSGTRIQYRTGYDPTTVRRALRRLESAGLIRPTGTTADGCVVYDLDLSQRRPATDWADLVALRERDRAAAAERQRRSRANRVTGVTPVTVTGVAPVTNPDGMTVTGVTPVTVTGAESVTVTGVTPEQPPSRAQRPHVTGVTPECHGRNAPRTINEPPVEPSSSSEAATAAPQESRDDVEQICRHLADRIAENGSRRPTITARWRTEARLLLDKDGRTVAQVLAAIDWCQADSFWRANVLSMPKLREKYDQLRLKAVEQRDRAAAEAARTAARQPAHQTYADNGVF</sequence>
<feature type="compositionally biased region" description="Low complexity" evidence="1">
    <location>
        <begin position="206"/>
        <end position="218"/>
    </location>
</feature>
<dbReference type="Gene3D" id="1.10.10.10">
    <property type="entry name" value="Winged helix-like DNA-binding domain superfamily/Winged helix DNA-binding domain"/>
    <property type="match status" value="1"/>
</dbReference>
<feature type="region of interest" description="Disordered" evidence="1">
    <location>
        <begin position="166"/>
        <end position="224"/>
    </location>
</feature>
<evidence type="ECO:0000313" key="2">
    <source>
        <dbReference type="EMBL" id="OPC81830.1"/>
    </source>
</evidence>
<keyword evidence="3" id="KW-1185">Reference proteome</keyword>
<dbReference type="Pfam" id="PF13730">
    <property type="entry name" value="HTH_36"/>
    <property type="match status" value="1"/>
</dbReference>
<evidence type="ECO:0000313" key="3">
    <source>
        <dbReference type="Proteomes" id="UP000190037"/>
    </source>
</evidence>
<gene>
    <name evidence="2" type="ORF">B4N89_13580</name>
</gene>
<dbReference type="STRING" id="159449.B4N89_13580"/>
<protein>
    <recommendedName>
        <fullName evidence="4">Helix-turn-helix domain-containing protein</fullName>
    </recommendedName>
</protein>
<accession>A0A1T3NYU5</accession>